<accession>A0A7Z0M703</accession>
<evidence type="ECO:0000259" key="6">
    <source>
        <dbReference type="PROSITE" id="PS51186"/>
    </source>
</evidence>
<dbReference type="SUPFAM" id="SSF55729">
    <property type="entry name" value="Acyl-CoA N-acyltransferases (Nat)"/>
    <property type="match status" value="1"/>
</dbReference>
<dbReference type="Pfam" id="PF13508">
    <property type="entry name" value="Acetyltransf_7"/>
    <property type="match status" value="1"/>
</dbReference>
<keyword evidence="4" id="KW-0012">Acyltransferase</keyword>
<comment type="catalytic activity">
    <reaction evidence="5">
        <text>glycyl-tRNA(Gly) + acetyl-CoA = N-acetylglycyl-tRNA(Gly) + CoA + H(+)</text>
        <dbReference type="Rhea" id="RHEA:81867"/>
        <dbReference type="Rhea" id="RHEA-COMP:9683"/>
        <dbReference type="Rhea" id="RHEA-COMP:19766"/>
        <dbReference type="ChEBI" id="CHEBI:15378"/>
        <dbReference type="ChEBI" id="CHEBI:57287"/>
        <dbReference type="ChEBI" id="CHEBI:57288"/>
        <dbReference type="ChEBI" id="CHEBI:78522"/>
        <dbReference type="ChEBI" id="CHEBI:232036"/>
    </reaction>
</comment>
<dbReference type="PANTHER" id="PTHR36449">
    <property type="entry name" value="ACETYLTRANSFERASE-RELATED"/>
    <property type="match status" value="1"/>
</dbReference>
<dbReference type="AlphaFoldDB" id="A0A7Z0M703"/>
<gene>
    <name evidence="7" type="ORF">HZY94_06775</name>
</gene>
<keyword evidence="3 7" id="KW-0808">Transferase</keyword>
<evidence type="ECO:0000256" key="5">
    <source>
        <dbReference type="ARBA" id="ARBA00049880"/>
    </source>
</evidence>
<dbReference type="InterPro" id="IPR000182">
    <property type="entry name" value="GNAT_dom"/>
</dbReference>
<evidence type="ECO:0000256" key="2">
    <source>
        <dbReference type="ARBA" id="ARBA00022649"/>
    </source>
</evidence>
<evidence type="ECO:0000313" key="7">
    <source>
        <dbReference type="EMBL" id="NYS96876.1"/>
    </source>
</evidence>
<protein>
    <submittedName>
        <fullName evidence="7">GNAT family N-acetyltransferase</fullName>
    </submittedName>
</protein>
<reference evidence="7 8" key="1">
    <citation type="submission" date="2020-07" db="EMBL/GenBank/DDBJ databases">
        <title>MOT database genomes.</title>
        <authorList>
            <person name="Joseph S."/>
            <person name="Aduse-Opoku J."/>
            <person name="Hashim A."/>
            <person name="Wade W."/>
            <person name="Curtis M."/>
        </authorList>
    </citation>
    <scope>NUCLEOTIDE SEQUENCE [LARGE SCALE GENOMIC DNA]</scope>
    <source>
        <strain evidence="7 8">STR</strain>
    </source>
</reference>
<evidence type="ECO:0000256" key="4">
    <source>
        <dbReference type="ARBA" id="ARBA00023315"/>
    </source>
</evidence>
<feature type="domain" description="N-acetyltransferase" evidence="6">
    <location>
        <begin position="1"/>
        <end position="162"/>
    </location>
</feature>
<evidence type="ECO:0000313" key="8">
    <source>
        <dbReference type="Proteomes" id="UP000589521"/>
    </source>
</evidence>
<sequence length="177" mass="20233">MEDNLQLVDLYSWIGPIESLNFDCGVVKINNEVRKLFNKEYEDRRVLGLVNQLGNLFGLIAFSLGTTSLIQKGEHPLERYPVLSVDLLAIQKKYQNQSYGSRLLASVLKMALTVNCLVPIKGIYLEALAEASEFYENRGFQELHPFIPGMKFQKLFMNIASVEKLGLYPYFDIFNLD</sequence>
<keyword evidence="2" id="KW-1277">Toxin-antitoxin system</keyword>
<dbReference type="InterPro" id="IPR016181">
    <property type="entry name" value="Acyl_CoA_acyltransferase"/>
</dbReference>
<dbReference type="PROSITE" id="PS51186">
    <property type="entry name" value="GNAT"/>
    <property type="match status" value="1"/>
</dbReference>
<dbReference type="GO" id="GO:0016747">
    <property type="term" value="F:acyltransferase activity, transferring groups other than amino-acyl groups"/>
    <property type="evidence" value="ECO:0007669"/>
    <property type="project" value="InterPro"/>
</dbReference>
<proteinExistence type="predicted"/>
<evidence type="ECO:0000256" key="1">
    <source>
        <dbReference type="ARBA" id="ARBA00022491"/>
    </source>
</evidence>
<evidence type="ECO:0000256" key="3">
    <source>
        <dbReference type="ARBA" id="ARBA00022679"/>
    </source>
</evidence>
<name>A0A7Z0M703_9STRE</name>
<organism evidence="7 8">
    <name type="scientific">Streptococcus danieliae</name>
    <dbReference type="NCBI Taxonomy" id="747656"/>
    <lineage>
        <taxon>Bacteria</taxon>
        <taxon>Bacillati</taxon>
        <taxon>Bacillota</taxon>
        <taxon>Bacilli</taxon>
        <taxon>Lactobacillales</taxon>
        <taxon>Streptococcaceae</taxon>
        <taxon>Streptococcus</taxon>
    </lineage>
</organism>
<dbReference type="Gene3D" id="3.40.630.30">
    <property type="match status" value="1"/>
</dbReference>
<dbReference type="RefSeq" id="WP_179925562.1">
    <property type="nucleotide sequence ID" value="NZ_JACBXX010000140.1"/>
</dbReference>
<comment type="caution">
    <text evidence="7">The sequence shown here is derived from an EMBL/GenBank/DDBJ whole genome shotgun (WGS) entry which is preliminary data.</text>
</comment>
<dbReference type="Proteomes" id="UP000589521">
    <property type="component" value="Unassembled WGS sequence"/>
</dbReference>
<keyword evidence="1" id="KW-0678">Repressor</keyword>
<dbReference type="EMBL" id="JACBXX010000140">
    <property type="protein sequence ID" value="NYS96876.1"/>
    <property type="molecule type" value="Genomic_DNA"/>
</dbReference>
<dbReference type="PANTHER" id="PTHR36449:SF1">
    <property type="entry name" value="ACETYLTRANSFERASE"/>
    <property type="match status" value="1"/>
</dbReference>